<sequence length="155" mass="17600">MSDSVCSRVETITEQEDKNLAGAQKETRNDLTVIIPENPFPEIEVDAYPPLKFSWVVPKKIAAMAFPRSRQNLQYLLNQGIRNLVTLTTDAKPPIDDFLQVIRWVEIPIEEFDIPNVEQISKFIEVCEAAEKVGQVSHAFHFYPGDSVIIKTSLK</sequence>
<dbReference type="InterPro" id="IPR029021">
    <property type="entry name" value="Prot-tyrosine_phosphatase-like"/>
</dbReference>
<dbReference type="Proteomes" id="UP000299102">
    <property type="component" value="Unassembled WGS sequence"/>
</dbReference>
<evidence type="ECO:0000313" key="4">
    <source>
        <dbReference type="Proteomes" id="UP000299102"/>
    </source>
</evidence>
<keyword evidence="4" id="KW-1185">Reference proteome</keyword>
<dbReference type="OrthoDB" id="19045at2759"/>
<dbReference type="GO" id="GO:0016791">
    <property type="term" value="F:phosphatase activity"/>
    <property type="evidence" value="ECO:0007669"/>
    <property type="project" value="UniProtKB-ARBA"/>
</dbReference>
<protein>
    <submittedName>
        <fullName evidence="3">Dual specificity protein phosphatase 23</fullName>
    </submittedName>
</protein>
<dbReference type="Gene3D" id="3.90.190.10">
    <property type="entry name" value="Protein tyrosine phosphatase superfamily"/>
    <property type="match status" value="1"/>
</dbReference>
<proteinExistence type="predicted"/>
<dbReference type="AlphaFoldDB" id="A0A4C1U446"/>
<accession>A0A4C1U446</accession>
<dbReference type="InterPro" id="IPR057023">
    <property type="entry name" value="PTP-SAK"/>
</dbReference>
<organism evidence="3 4">
    <name type="scientific">Eumeta variegata</name>
    <name type="common">Bagworm moth</name>
    <name type="synonym">Eumeta japonica</name>
    <dbReference type="NCBI Taxonomy" id="151549"/>
    <lineage>
        <taxon>Eukaryota</taxon>
        <taxon>Metazoa</taxon>
        <taxon>Ecdysozoa</taxon>
        <taxon>Arthropoda</taxon>
        <taxon>Hexapoda</taxon>
        <taxon>Insecta</taxon>
        <taxon>Pterygota</taxon>
        <taxon>Neoptera</taxon>
        <taxon>Endopterygota</taxon>
        <taxon>Lepidoptera</taxon>
        <taxon>Glossata</taxon>
        <taxon>Ditrysia</taxon>
        <taxon>Tineoidea</taxon>
        <taxon>Psychidae</taxon>
        <taxon>Oiketicinae</taxon>
        <taxon>Eumeta</taxon>
    </lineage>
</organism>
<name>A0A4C1U446_EUMVA</name>
<evidence type="ECO:0000256" key="1">
    <source>
        <dbReference type="ARBA" id="ARBA00022801"/>
    </source>
</evidence>
<feature type="domain" description="Swiss Army Knife protein DSP-PTPase phosphatase" evidence="2">
    <location>
        <begin position="52"/>
        <end position="132"/>
    </location>
</feature>
<evidence type="ECO:0000313" key="3">
    <source>
        <dbReference type="EMBL" id="GBP20887.1"/>
    </source>
</evidence>
<keyword evidence="1" id="KW-0378">Hydrolase</keyword>
<dbReference type="Pfam" id="PF22784">
    <property type="entry name" value="PTP-SAK"/>
    <property type="match status" value="1"/>
</dbReference>
<reference evidence="3 4" key="1">
    <citation type="journal article" date="2019" name="Commun. Biol.">
        <title>The bagworm genome reveals a unique fibroin gene that provides high tensile strength.</title>
        <authorList>
            <person name="Kono N."/>
            <person name="Nakamura H."/>
            <person name="Ohtoshi R."/>
            <person name="Tomita M."/>
            <person name="Numata K."/>
            <person name="Arakawa K."/>
        </authorList>
    </citation>
    <scope>NUCLEOTIDE SEQUENCE [LARGE SCALE GENOMIC DNA]</scope>
</reference>
<dbReference type="EMBL" id="BGZK01000123">
    <property type="protein sequence ID" value="GBP20887.1"/>
    <property type="molecule type" value="Genomic_DNA"/>
</dbReference>
<evidence type="ECO:0000259" key="2">
    <source>
        <dbReference type="Pfam" id="PF22784"/>
    </source>
</evidence>
<gene>
    <name evidence="3" type="primary">Dusp23</name>
    <name evidence="3" type="ORF">EVAR_80706_1</name>
</gene>
<dbReference type="STRING" id="151549.A0A4C1U446"/>
<dbReference type="SUPFAM" id="SSF52799">
    <property type="entry name" value="(Phosphotyrosine protein) phosphatases II"/>
    <property type="match status" value="1"/>
</dbReference>
<comment type="caution">
    <text evidence="3">The sequence shown here is derived from an EMBL/GenBank/DDBJ whole genome shotgun (WGS) entry which is preliminary data.</text>
</comment>